<gene>
    <name evidence="1" type="ORF">QAD02_022796</name>
</gene>
<evidence type="ECO:0000313" key="1">
    <source>
        <dbReference type="EMBL" id="KAJ8687002.1"/>
    </source>
</evidence>
<organism evidence="1 2">
    <name type="scientific">Eretmocerus hayati</name>
    <dbReference type="NCBI Taxonomy" id="131215"/>
    <lineage>
        <taxon>Eukaryota</taxon>
        <taxon>Metazoa</taxon>
        <taxon>Ecdysozoa</taxon>
        <taxon>Arthropoda</taxon>
        <taxon>Hexapoda</taxon>
        <taxon>Insecta</taxon>
        <taxon>Pterygota</taxon>
        <taxon>Neoptera</taxon>
        <taxon>Endopterygota</taxon>
        <taxon>Hymenoptera</taxon>
        <taxon>Apocrita</taxon>
        <taxon>Proctotrupomorpha</taxon>
        <taxon>Chalcidoidea</taxon>
        <taxon>Aphelinidae</taxon>
        <taxon>Aphelininae</taxon>
        <taxon>Eretmocerus</taxon>
    </lineage>
</organism>
<dbReference type="Proteomes" id="UP001239111">
    <property type="component" value="Chromosome 1"/>
</dbReference>
<accession>A0ACC2PUB8</accession>
<reference evidence="1" key="1">
    <citation type="submission" date="2023-04" db="EMBL/GenBank/DDBJ databases">
        <title>A chromosome-level genome assembly of the parasitoid wasp Eretmocerus hayati.</title>
        <authorList>
            <person name="Zhong Y."/>
            <person name="Liu S."/>
            <person name="Liu Y."/>
        </authorList>
    </citation>
    <scope>NUCLEOTIDE SEQUENCE</scope>
    <source>
        <strain evidence="1">ZJU_SS_LIU_2023</strain>
    </source>
</reference>
<keyword evidence="2" id="KW-1185">Reference proteome</keyword>
<name>A0ACC2PUB8_9HYME</name>
<sequence length="491" mass="53774">MGKATKNYANSGGDERNANVRRYKSTSNPSKTPSNASLAKKVGEPESSSRTSLSGNTANANSGIGKNYPKSKLRSPAKLGPELTMHSITKSNTIENDKEMKISSQGAKLRNQGSKMKPATGYSREKQRSVTPLGSDVPSLAEQAEIQKKDMDELEQIIDDSLNARENGQSNGVKDQKAEAQNGSSPAHDDSKPNGTNGFDSNGKASNGEREDEFSLLLESEEHSFPQNVLTTIEQSVEIDAQTDSLTTTEEAQASNQNDSESYSVDVVESTTSEISEITESTSSDVKDKDSDIQNVNDDPVLYDNITLKDVQIKLNDCLKDKAEDSTDADRSQSEQMTKEATFGKTLRHMSGRSSIGRMRHITLRERQPSPNSSLFVNTSNLSTPEGGSSDYKILRHRNTLLELNSGKSSTPVDRKRKFFQDSLSPVKKLKLDGNGWLNASFEFLKHPFSLIKPIQASSLQKTESNEAEISTAEEVKADDTIANQKWCAIM</sequence>
<evidence type="ECO:0000313" key="2">
    <source>
        <dbReference type="Proteomes" id="UP001239111"/>
    </source>
</evidence>
<comment type="caution">
    <text evidence="1">The sequence shown here is derived from an EMBL/GenBank/DDBJ whole genome shotgun (WGS) entry which is preliminary data.</text>
</comment>
<proteinExistence type="predicted"/>
<protein>
    <submittedName>
        <fullName evidence="1">Uncharacterized protein</fullName>
    </submittedName>
</protein>
<dbReference type="EMBL" id="CM056741">
    <property type="protein sequence ID" value="KAJ8687002.1"/>
    <property type="molecule type" value="Genomic_DNA"/>
</dbReference>